<keyword evidence="4" id="KW-1185">Reference proteome</keyword>
<dbReference type="Pfam" id="PF04430">
    <property type="entry name" value="DUF498"/>
    <property type="match status" value="1"/>
</dbReference>
<dbReference type="SUPFAM" id="SSF64076">
    <property type="entry name" value="MTH938-like"/>
    <property type="match status" value="1"/>
</dbReference>
<dbReference type="PANTHER" id="PTHR21192">
    <property type="entry name" value="NUCLEAR PROTEIN E3-3"/>
    <property type="match status" value="1"/>
</dbReference>
<dbReference type="OrthoDB" id="20681at2759"/>
<dbReference type="PANTHER" id="PTHR21192:SF2">
    <property type="entry name" value="NADH DEHYDROGENASE [UBIQUINONE] 1 ALPHA SUBCOMPLEX ASSEMBLY FACTOR 3"/>
    <property type="match status" value="1"/>
</dbReference>
<evidence type="ECO:0000256" key="1">
    <source>
        <dbReference type="SAM" id="MobiDB-lite"/>
    </source>
</evidence>
<dbReference type="KEGG" id="cme:CYME_CMJ085C"/>
<dbReference type="EMBL" id="AP006492">
    <property type="protein sequence ID" value="BAM80222.1"/>
    <property type="molecule type" value="Genomic_DNA"/>
</dbReference>
<dbReference type="Gene3D" id="3.40.1230.10">
    <property type="entry name" value="MTH938-like"/>
    <property type="match status" value="1"/>
</dbReference>
<dbReference type="GeneID" id="16994169"/>
<feature type="chain" id="PRO_5004018377" description="NADH dehydrogenase [ubiquinone] 1 alpha subcomplex assembly factor 3" evidence="2">
    <location>
        <begin position="18"/>
        <end position="208"/>
    </location>
</feature>
<sequence>MLSLKLSLVAVAPLCCARFRSLVPARKLETSLEQPVRKRTRSGGSVRDVPEPALPTNEAVPAAIRELIRASAACSFWEETHIDALHDKGLVINGLVFNSRALLLLPHYVLSVPAVNRVSDVSRDALCFLELLRPMPGTLILGCDEANAPAARNLLPADSMEYLEKHLGVSFESTTVARACATFNFLNEERRTPAALVILGSKPSASVK</sequence>
<protein>
    <recommendedName>
        <fullName evidence="5">NADH dehydrogenase [ubiquinone] 1 alpha subcomplex assembly factor 3</fullName>
    </recommendedName>
</protein>
<dbReference type="InterPro" id="IPR007523">
    <property type="entry name" value="NDUFAF3/AAMDC"/>
</dbReference>
<evidence type="ECO:0008006" key="5">
    <source>
        <dbReference type="Google" id="ProtNLM"/>
    </source>
</evidence>
<name>M1VCE8_CYAM1</name>
<evidence type="ECO:0000313" key="4">
    <source>
        <dbReference type="Proteomes" id="UP000007014"/>
    </source>
</evidence>
<dbReference type="GO" id="GO:0005743">
    <property type="term" value="C:mitochondrial inner membrane"/>
    <property type="evidence" value="ECO:0007669"/>
    <property type="project" value="TreeGrafter"/>
</dbReference>
<dbReference type="Proteomes" id="UP000007014">
    <property type="component" value="Chromosome 10"/>
</dbReference>
<evidence type="ECO:0000313" key="3">
    <source>
        <dbReference type="EMBL" id="BAM80222.1"/>
    </source>
</evidence>
<reference evidence="3 4" key="2">
    <citation type="journal article" date="2007" name="BMC Biol.">
        <title>A 100%-complete sequence reveals unusually simple genomic features in the hot-spring red alga Cyanidioschyzon merolae.</title>
        <authorList>
            <person name="Nozaki H."/>
            <person name="Takano H."/>
            <person name="Misumi O."/>
            <person name="Terasawa K."/>
            <person name="Matsuzaki M."/>
            <person name="Maruyama S."/>
            <person name="Nishida K."/>
            <person name="Yagisawa F."/>
            <person name="Yoshida Y."/>
            <person name="Fujiwara T."/>
            <person name="Takio S."/>
            <person name="Tamura K."/>
            <person name="Chung S.J."/>
            <person name="Nakamura S."/>
            <person name="Kuroiwa H."/>
            <person name="Tanaka K."/>
            <person name="Sato N."/>
            <person name="Kuroiwa T."/>
        </authorList>
    </citation>
    <scope>NUCLEOTIDE SEQUENCE [LARGE SCALE GENOMIC DNA]</scope>
    <source>
        <strain evidence="3 4">10D</strain>
    </source>
</reference>
<accession>M1VCE8</accession>
<dbReference type="InterPro" id="IPR036748">
    <property type="entry name" value="MTH938-like_sf"/>
</dbReference>
<dbReference type="RefSeq" id="XP_005534829.1">
    <property type="nucleotide sequence ID" value="XM_005534772.1"/>
</dbReference>
<reference evidence="3 4" key="1">
    <citation type="journal article" date="2004" name="Nature">
        <title>Genome sequence of the ultrasmall unicellular red alga Cyanidioschyzon merolae 10D.</title>
        <authorList>
            <person name="Matsuzaki M."/>
            <person name="Misumi O."/>
            <person name="Shin-i T."/>
            <person name="Maruyama S."/>
            <person name="Takahara M."/>
            <person name="Miyagishima S."/>
            <person name="Mori T."/>
            <person name="Nishida K."/>
            <person name="Yagisawa F."/>
            <person name="Nishida K."/>
            <person name="Yoshida Y."/>
            <person name="Nishimura Y."/>
            <person name="Nakao S."/>
            <person name="Kobayashi T."/>
            <person name="Momoyama Y."/>
            <person name="Higashiyama T."/>
            <person name="Minoda A."/>
            <person name="Sano M."/>
            <person name="Nomoto H."/>
            <person name="Oishi K."/>
            <person name="Hayashi H."/>
            <person name="Ohta F."/>
            <person name="Nishizaka S."/>
            <person name="Haga S."/>
            <person name="Miura S."/>
            <person name="Morishita T."/>
            <person name="Kabeya Y."/>
            <person name="Terasawa K."/>
            <person name="Suzuki Y."/>
            <person name="Ishii Y."/>
            <person name="Asakawa S."/>
            <person name="Takano H."/>
            <person name="Ohta N."/>
            <person name="Kuroiwa H."/>
            <person name="Tanaka K."/>
            <person name="Shimizu N."/>
            <person name="Sugano S."/>
            <person name="Sato N."/>
            <person name="Nozaki H."/>
            <person name="Ogasawara N."/>
            <person name="Kohara Y."/>
            <person name="Kuroiwa T."/>
        </authorList>
    </citation>
    <scope>NUCLEOTIDE SEQUENCE [LARGE SCALE GENOMIC DNA]</scope>
    <source>
        <strain evidence="3 4">10D</strain>
    </source>
</reference>
<gene>
    <name evidence="3" type="ORF">CYME_CMJ085C</name>
</gene>
<proteinExistence type="predicted"/>
<dbReference type="GO" id="GO:0032981">
    <property type="term" value="P:mitochondrial respiratory chain complex I assembly"/>
    <property type="evidence" value="ECO:0007669"/>
    <property type="project" value="TreeGrafter"/>
</dbReference>
<evidence type="ECO:0000256" key="2">
    <source>
        <dbReference type="SAM" id="SignalP"/>
    </source>
</evidence>
<feature type="signal peptide" evidence="2">
    <location>
        <begin position="1"/>
        <end position="17"/>
    </location>
</feature>
<keyword evidence="2" id="KW-0732">Signal</keyword>
<organism evidence="3 4">
    <name type="scientific">Cyanidioschyzon merolae (strain NIES-3377 / 10D)</name>
    <name type="common">Unicellular red alga</name>
    <dbReference type="NCBI Taxonomy" id="280699"/>
    <lineage>
        <taxon>Eukaryota</taxon>
        <taxon>Rhodophyta</taxon>
        <taxon>Bangiophyceae</taxon>
        <taxon>Cyanidiales</taxon>
        <taxon>Cyanidiaceae</taxon>
        <taxon>Cyanidioschyzon</taxon>
    </lineage>
</organism>
<dbReference type="STRING" id="280699.M1VCE8"/>
<feature type="region of interest" description="Disordered" evidence="1">
    <location>
        <begin position="33"/>
        <end position="52"/>
    </location>
</feature>
<dbReference type="AlphaFoldDB" id="M1VCE8"/>